<dbReference type="Proteomes" id="UP001165190">
    <property type="component" value="Unassembled WGS sequence"/>
</dbReference>
<reference evidence="2" key="1">
    <citation type="submission" date="2023-05" db="EMBL/GenBank/DDBJ databases">
        <title>Genome and transcriptome analyses reveal genes involved in the formation of fine ridges on petal epidermal cells in Hibiscus trionum.</title>
        <authorList>
            <person name="Koshimizu S."/>
            <person name="Masuda S."/>
            <person name="Ishii T."/>
            <person name="Shirasu K."/>
            <person name="Hoshino A."/>
            <person name="Arita M."/>
        </authorList>
    </citation>
    <scope>NUCLEOTIDE SEQUENCE</scope>
    <source>
        <strain evidence="2">Hamamatsu line</strain>
    </source>
</reference>
<organism evidence="2 3">
    <name type="scientific">Hibiscus trionum</name>
    <name type="common">Flower of an hour</name>
    <dbReference type="NCBI Taxonomy" id="183268"/>
    <lineage>
        <taxon>Eukaryota</taxon>
        <taxon>Viridiplantae</taxon>
        <taxon>Streptophyta</taxon>
        <taxon>Embryophyta</taxon>
        <taxon>Tracheophyta</taxon>
        <taxon>Spermatophyta</taxon>
        <taxon>Magnoliopsida</taxon>
        <taxon>eudicotyledons</taxon>
        <taxon>Gunneridae</taxon>
        <taxon>Pentapetalae</taxon>
        <taxon>rosids</taxon>
        <taxon>malvids</taxon>
        <taxon>Malvales</taxon>
        <taxon>Malvaceae</taxon>
        <taxon>Malvoideae</taxon>
        <taxon>Hibiscus</taxon>
    </lineage>
</organism>
<gene>
    <name evidence="2" type="ORF">HRI_001217800</name>
</gene>
<keyword evidence="3" id="KW-1185">Reference proteome</keyword>
<name>A0A9W7LUA2_HIBTR</name>
<dbReference type="Pfam" id="PF03732">
    <property type="entry name" value="Retrotrans_gag"/>
    <property type="match status" value="1"/>
</dbReference>
<comment type="caution">
    <text evidence="2">The sequence shown here is derived from an EMBL/GenBank/DDBJ whole genome shotgun (WGS) entry which is preliminary data.</text>
</comment>
<dbReference type="OrthoDB" id="1939000at2759"/>
<evidence type="ECO:0000259" key="1">
    <source>
        <dbReference type="Pfam" id="PF03732"/>
    </source>
</evidence>
<sequence>MYLTGDDKLWWRSKFDGGVCSIKTWEEMKKELKNMFFPENMDYNARKKLRDLSHTRTVRNYVREFSALMLDIKDMVEHDKIFYFLERLKLWARTEV</sequence>
<feature type="domain" description="Retrotransposon gag" evidence="1">
    <location>
        <begin position="2"/>
        <end position="85"/>
    </location>
</feature>
<evidence type="ECO:0000313" key="3">
    <source>
        <dbReference type="Proteomes" id="UP001165190"/>
    </source>
</evidence>
<dbReference type="InterPro" id="IPR005162">
    <property type="entry name" value="Retrotrans_gag_dom"/>
</dbReference>
<protein>
    <recommendedName>
        <fullName evidence="1">Retrotransposon gag domain-containing protein</fullName>
    </recommendedName>
</protein>
<accession>A0A9W7LUA2</accession>
<evidence type="ECO:0000313" key="2">
    <source>
        <dbReference type="EMBL" id="GMI75485.1"/>
    </source>
</evidence>
<dbReference type="EMBL" id="BSYR01000011">
    <property type="protein sequence ID" value="GMI75485.1"/>
    <property type="molecule type" value="Genomic_DNA"/>
</dbReference>
<dbReference type="AlphaFoldDB" id="A0A9W7LUA2"/>
<proteinExistence type="predicted"/>